<accession>A0ABX1Y635</accession>
<evidence type="ECO:0000313" key="1">
    <source>
        <dbReference type="EMBL" id="NOU75319.1"/>
    </source>
</evidence>
<keyword evidence="2" id="KW-1185">Reference proteome</keyword>
<dbReference type="RefSeq" id="WP_171646828.1">
    <property type="nucleotide sequence ID" value="NZ_WHOA01000204.1"/>
</dbReference>
<evidence type="ECO:0000313" key="2">
    <source>
        <dbReference type="Proteomes" id="UP000616779"/>
    </source>
</evidence>
<comment type="caution">
    <text evidence="1">The sequence shown here is derived from an EMBL/GenBank/DDBJ whole genome shotgun (WGS) entry which is preliminary data.</text>
</comment>
<dbReference type="Proteomes" id="UP000616779">
    <property type="component" value="Unassembled WGS sequence"/>
</dbReference>
<gene>
    <name evidence="1" type="ORF">GC098_28705</name>
</gene>
<protein>
    <recommendedName>
        <fullName evidence="3">Transposase</fullName>
    </recommendedName>
</protein>
<organism evidence="1 2">
    <name type="scientific">Paenibacillus phytorum</name>
    <dbReference type="NCBI Taxonomy" id="2654977"/>
    <lineage>
        <taxon>Bacteria</taxon>
        <taxon>Bacillati</taxon>
        <taxon>Bacillota</taxon>
        <taxon>Bacilli</taxon>
        <taxon>Bacillales</taxon>
        <taxon>Paenibacillaceae</taxon>
        <taxon>Paenibacillus</taxon>
    </lineage>
</organism>
<proteinExistence type="predicted"/>
<sequence>MENLVDLFPLEHAEVTEKGILFNGLIYSCSIAIREQWYLKDFQEIPIYIDNYDNDYIFVLLNDDSLTIAYRILENKSLDEQGIKDYQERIRFLKQQLKMRKKRR</sequence>
<reference evidence="1 2" key="1">
    <citation type="submission" date="2019-10" db="EMBL/GenBank/DDBJ databases">
        <title>Description of Paenibacillus terrestris sp. nov.</title>
        <authorList>
            <person name="Carlier A."/>
            <person name="Qi S."/>
        </authorList>
    </citation>
    <scope>NUCLEOTIDE SEQUENCE [LARGE SCALE GENOMIC DNA]</scope>
    <source>
        <strain evidence="1 2">LMG 31458</strain>
    </source>
</reference>
<evidence type="ECO:0008006" key="3">
    <source>
        <dbReference type="Google" id="ProtNLM"/>
    </source>
</evidence>
<dbReference type="EMBL" id="WHOA01000204">
    <property type="protein sequence ID" value="NOU75319.1"/>
    <property type="molecule type" value="Genomic_DNA"/>
</dbReference>
<name>A0ABX1Y635_9BACL</name>